<dbReference type="Pfam" id="PF00646">
    <property type="entry name" value="F-box"/>
    <property type="match status" value="1"/>
</dbReference>
<dbReference type="SUPFAM" id="SSF52047">
    <property type="entry name" value="RNI-like"/>
    <property type="match status" value="1"/>
</dbReference>
<accession>A0AAW1JRS3</accession>
<dbReference type="PANTHER" id="PTHR31900">
    <property type="entry name" value="F-BOX/RNI SUPERFAMILY PROTEIN-RELATED"/>
    <property type="match status" value="1"/>
</dbReference>
<dbReference type="EMBL" id="JBDFQZ010000007">
    <property type="protein sequence ID" value="KAK9706521.1"/>
    <property type="molecule type" value="Genomic_DNA"/>
</dbReference>
<comment type="caution">
    <text evidence="2">The sequence shown here is derived from an EMBL/GenBank/DDBJ whole genome shotgun (WGS) entry which is preliminary data.</text>
</comment>
<dbReference type="InterPro" id="IPR050232">
    <property type="entry name" value="FBL13/AtMIF1-like"/>
</dbReference>
<dbReference type="InterPro" id="IPR036047">
    <property type="entry name" value="F-box-like_dom_sf"/>
</dbReference>
<sequence length="208" mass="23858">MQSKCKKITNSENINATNCTDRLSELPDEVIVHILSFLPNVDVVRTMLLRRFRNVWTFVPTLRFDLHAYTYGMIRLDLCSKCSDHKGPTIDTFRISINKFDDDLFVQDVIDDVQMWVIFAIDKGVKNLDFGISSYDDILPRCVYTSQSLVTLSLSEVKLEDQTQVHLGSLRKLSLYCVHGSDQAFERLISGCPSLLKLIIDKPKKSEY</sequence>
<dbReference type="InterPro" id="IPR001810">
    <property type="entry name" value="F-box_dom"/>
</dbReference>
<dbReference type="InterPro" id="IPR032675">
    <property type="entry name" value="LRR_dom_sf"/>
</dbReference>
<keyword evidence="3" id="KW-1185">Reference proteome</keyword>
<dbReference type="Gene3D" id="1.20.1280.50">
    <property type="match status" value="1"/>
</dbReference>
<organism evidence="2 3">
    <name type="scientific">Saponaria officinalis</name>
    <name type="common">Common soapwort</name>
    <name type="synonym">Lychnis saponaria</name>
    <dbReference type="NCBI Taxonomy" id="3572"/>
    <lineage>
        <taxon>Eukaryota</taxon>
        <taxon>Viridiplantae</taxon>
        <taxon>Streptophyta</taxon>
        <taxon>Embryophyta</taxon>
        <taxon>Tracheophyta</taxon>
        <taxon>Spermatophyta</taxon>
        <taxon>Magnoliopsida</taxon>
        <taxon>eudicotyledons</taxon>
        <taxon>Gunneridae</taxon>
        <taxon>Pentapetalae</taxon>
        <taxon>Caryophyllales</taxon>
        <taxon>Caryophyllaceae</taxon>
        <taxon>Caryophylleae</taxon>
        <taxon>Saponaria</taxon>
    </lineage>
</organism>
<dbReference type="PANTHER" id="PTHR31900:SF31">
    <property type="entry name" value="F-BOX_LRR-REPEAT PROTEIN 13-LIKE"/>
    <property type="match status" value="1"/>
</dbReference>
<dbReference type="SUPFAM" id="SSF81383">
    <property type="entry name" value="F-box domain"/>
    <property type="match status" value="1"/>
</dbReference>
<dbReference type="PROSITE" id="PS50181">
    <property type="entry name" value="FBOX"/>
    <property type="match status" value="1"/>
</dbReference>
<dbReference type="Gene3D" id="3.80.10.10">
    <property type="entry name" value="Ribonuclease Inhibitor"/>
    <property type="match status" value="1"/>
</dbReference>
<gene>
    <name evidence="2" type="ORF">RND81_07G131900</name>
</gene>
<protein>
    <recommendedName>
        <fullName evidence="1">F-box domain-containing protein</fullName>
    </recommendedName>
</protein>
<feature type="domain" description="F-box" evidence="1">
    <location>
        <begin position="20"/>
        <end position="45"/>
    </location>
</feature>
<dbReference type="Pfam" id="PF24758">
    <property type="entry name" value="LRR_At5g56370"/>
    <property type="match status" value="1"/>
</dbReference>
<evidence type="ECO:0000259" key="1">
    <source>
        <dbReference type="PROSITE" id="PS50181"/>
    </source>
</evidence>
<evidence type="ECO:0000313" key="3">
    <source>
        <dbReference type="Proteomes" id="UP001443914"/>
    </source>
</evidence>
<dbReference type="InterPro" id="IPR055411">
    <property type="entry name" value="LRR_FXL15/At3g58940/PEG3-like"/>
</dbReference>
<proteinExistence type="predicted"/>
<name>A0AAW1JRS3_SAPOF</name>
<evidence type="ECO:0000313" key="2">
    <source>
        <dbReference type="EMBL" id="KAK9706521.1"/>
    </source>
</evidence>
<dbReference type="AlphaFoldDB" id="A0AAW1JRS3"/>
<dbReference type="Proteomes" id="UP001443914">
    <property type="component" value="Unassembled WGS sequence"/>
</dbReference>
<reference evidence="2" key="1">
    <citation type="submission" date="2024-03" db="EMBL/GenBank/DDBJ databases">
        <title>WGS assembly of Saponaria officinalis var. Norfolk2.</title>
        <authorList>
            <person name="Jenkins J."/>
            <person name="Shu S."/>
            <person name="Grimwood J."/>
            <person name="Barry K."/>
            <person name="Goodstein D."/>
            <person name="Schmutz J."/>
            <person name="Leebens-Mack J."/>
            <person name="Osbourn A."/>
        </authorList>
    </citation>
    <scope>NUCLEOTIDE SEQUENCE [LARGE SCALE GENOMIC DNA]</scope>
    <source>
        <strain evidence="2">JIC</strain>
    </source>
</reference>